<evidence type="ECO:0000313" key="7">
    <source>
        <dbReference type="Proteomes" id="UP000092584"/>
    </source>
</evidence>
<dbReference type="InterPro" id="IPR016032">
    <property type="entry name" value="Sig_transdc_resp-reg_C-effctor"/>
</dbReference>
<evidence type="ECO:0000256" key="3">
    <source>
        <dbReference type="PROSITE-ProRule" id="PRU00169"/>
    </source>
</evidence>
<dbReference type="Pfam" id="PF00072">
    <property type="entry name" value="Response_reg"/>
    <property type="match status" value="1"/>
</dbReference>
<dbReference type="KEGG" id="pob:LPB03_13405"/>
<organism evidence="6 7">
    <name type="scientific">Polaribacter vadi</name>
    <dbReference type="NCBI Taxonomy" id="1774273"/>
    <lineage>
        <taxon>Bacteria</taxon>
        <taxon>Pseudomonadati</taxon>
        <taxon>Bacteroidota</taxon>
        <taxon>Flavobacteriia</taxon>
        <taxon>Flavobacteriales</taxon>
        <taxon>Flavobacteriaceae</taxon>
    </lineage>
</organism>
<accession>A0A1B8TRJ8</accession>
<evidence type="ECO:0000256" key="1">
    <source>
        <dbReference type="ARBA" id="ARBA00022553"/>
    </source>
</evidence>
<dbReference type="PROSITE" id="PS50110">
    <property type="entry name" value="RESPONSE_REGULATORY"/>
    <property type="match status" value="1"/>
</dbReference>
<proteinExistence type="predicted"/>
<dbReference type="EMBL" id="LSFM01000024">
    <property type="protein sequence ID" value="OBY62283.1"/>
    <property type="molecule type" value="Genomic_DNA"/>
</dbReference>
<evidence type="ECO:0000256" key="2">
    <source>
        <dbReference type="ARBA" id="ARBA00023125"/>
    </source>
</evidence>
<dbReference type="AlphaFoldDB" id="A0A1B8TRJ8"/>
<dbReference type="GO" id="GO:0003677">
    <property type="term" value="F:DNA binding"/>
    <property type="evidence" value="ECO:0007669"/>
    <property type="project" value="UniProtKB-KW"/>
</dbReference>
<keyword evidence="7" id="KW-1185">Reference proteome</keyword>
<feature type="domain" description="Response regulatory" evidence="5">
    <location>
        <begin position="5"/>
        <end position="124"/>
    </location>
</feature>
<dbReference type="CDD" id="cd17535">
    <property type="entry name" value="REC_NarL-like"/>
    <property type="match status" value="1"/>
</dbReference>
<dbReference type="SMART" id="SM00421">
    <property type="entry name" value="HTH_LUXR"/>
    <property type="match status" value="1"/>
</dbReference>
<feature type="domain" description="HTH luxR-type" evidence="4">
    <location>
        <begin position="145"/>
        <end position="210"/>
    </location>
</feature>
<dbReference type="Proteomes" id="UP000092584">
    <property type="component" value="Unassembled WGS sequence"/>
</dbReference>
<dbReference type="PANTHER" id="PTHR43214">
    <property type="entry name" value="TWO-COMPONENT RESPONSE REGULATOR"/>
    <property type="match status" value="1"/>
</dbReference>
<dbReference type="SUPFAM" id="SSF52172">
    <property type="entry name" value="CheY-like"/>
    <property type="match status" value="1"/>
</dbReference>
<dbReference type="InterPro" id="IPR011006">
    <property type="entry name" value="CheY-like_superfamily"/>
</dbReference>
<comment type="caution">
    <text evidence="6">The sequence shown here is derived from an EMBL/GenBank/DDBJ whole genome shotgun (WGS) entry which is preliminary data.</text>
</comment>
<sequence>MIKHSVVIVDDHTLLSQAIQTMVNTFDKFEVLYTCKNGQELVEKFTNSSSNIPEVVLMDINMPIMNGIETTEWIHKTYPKVNIMALSVEDDDKTVLKMLKAGAVGYLLKDTEKTILEKALIEIVDNGFYHTKNVTNLLVKSITGVVEEEIIFRDKEIQFMKLACTEYTYKEIANEMNLSPKTIDGYRDTLFTKLNVKNRVGLVMYAIKNKIYTL</sequence>
<feature type="modified residue" description="4-aspartylphosphate" evidence="3">
    <location>
        <position position="59"/>
    </location>
</feature>
<evidence type="ECO:0000259" key="4">
    <source>
        <dbReference type="PROSITE" id="PS50043"/>
    </source>
</evidence>
<reference evidence="7" key="1">
    <citation type="submission" date="2016-02" db="EMBL/GenBank/DDBJ databases">
        <authorList>
            <person name="Shin S.-K."/>
            <person name="Yi H."/>
            <person name="Kim E."/>
        </authorList>
    </citation>
    <scope>NUCLEOTIDE SEQUENCE [LARGE SCALE GENOMIC DNA]</scope>
    <source>
        <strain evidence="7">LPB0003</strain>
    </source>
</reference>
<dbReference type="PANTHER" id="PTHR43214:SF37">
    <property type="entry name" value="TRANSCRIPTIONAL REGULATORY PROTEIN YDFI"/>
    <property type="match status" value="1"/>
</dbReference>
<dbReference type="GO" id="GO:0000160">
    <property type="term" value="P:phosphorelay signal transduction system"/>
    <property type="evidence" value="ECO:0007669"/>
    <property type="project" value="InterPro"/>
</dbReference>
<dbReference type="STRING" id="1774273.LPB03_13405"/>
<name>A0A1B8TRJ8_9FLAO</name>
<evidence type="ECO:0000313" key="6">
    <source>
        <dbReference type="EMBL" id="OBY62283.1"/>
    </source>
</evidence>
<evidence type="ECO:0000259" key="5">
    <source>
        <dbReference type="PROSITE" id="PS50110"/>
    </source>
</evidence>
<dbReference type="PROSITE" id="PS50043">
    <property type="entry name" value="HTH_LUXR_2"/>
    <property type="match status" value="1"/>
</dbReference>
<dbReference type="InterPro" id="IPR039420">
    <property type="entry name" value="WalR-like"/>
</dbReference>
<dbReference type="Gene3D" id="3.40.50.2300">
    <property type="match status" value="1"/>
</dbReference>
<dbReference type="SUPFAM" id="SSF46894">
    <property type="entry name" value="C-terminal effector domain of the bipartite response regulators"/>
    <property type="match status" value="1"/>
</dbReference>
<keyword evidence="1 3" id="KW-0597">Phosphoprotein</keyword>
<dbReference type="SMART" id="SM00448">
    <property type="entry name" value="REC"/>
    <property type="match status" value="1"/>
</dbReference>
<dbReference type="OrthoDB" id="9797341at2"/>
<keyword evidence="2" id="KW-0238">DNA-binding</keyword>
<protein>
    <submittedName>
        <fullName evidence="6">Two-component system response regulator</fullName>
    </submittedName>
</protein>
<dbReference type="InterPro" id="IPR000792">
    <property type="entry name" value="Tscrpt_reg_LuxR_C"/>
</dbReference>
<dbReference type="InterPro" id="IPR058245">
    <property type="entry name" value="NreC/VraR/RcsB-like_REC"/>
</dbReference>
<dbReference type="Pfam" id="PF00196">
    <property type="entry name" value="GerE"/>
    <property type="match status" value="1"/>
</dbReference>
<dbReference type="CDD" id="cd06170">
    <property type="entry name" value="LuxR_C_like"/>
    <property type="match status" value="1"/>
</dbReference>
<dbReference type="GO" id="GO:0006355">
    <property type="term" value="P:regulation of DNA-templated transcription"/>
    <property type="evidence" value="ECO:0007669"/>
    <property type="project" value="InterPro"/>
</dbReference>
<dbReference type="RefSeq" id="WP_065320160.1">
    <property type="nucleotide sequence ID" value="NZ_CAXBLX010000011.1"/>
</dbReference>
<gene>
    <name evidence="6" type="ORF">LPB3_13420</name>
</gene>
<dbReference type="InterPro" id="IPR001789">
    <property type="entry name" value="Sig_transdc_resp-reg_receiver"/>
</dbReference>